<dbReference type="GO" id="GO:0051538">
    <property type="term" value="F:3 iron, 4 sulfur cluster binding"/>
    <property type="evidence" value="ECO:0007669"/>
    <property type="project" value="UniProtKB-KW"/>
</dbReference>
<dbReference type="EMBL" id="AP023355">
    <property type="protein sequence ID" value="BCJ33492.1"/>
    <property type="molecule type" value="Genomic_DNA"/>
</dbReference>
<dbReference type="PANTHER" id="PTHR36923:SF3">
    <property type="entry name" value="FERREDOXIN"/>
    <property type="match status" value="1"/>
</dbReference>
<evidence type="ECO:0000256" key="7">
    <source>
        <dbReference type="ARBA" id="ARBA00023291"/>
    </source>
</evidence>
<proteinExistence type="predicted"/>
<dbReference type="InterPro" id="IPR051269">
    <property type="entry name" value="Fe-S_cluster_ET"/>
</dbReference>
<comment type="cofactor">
    <cofactor evidence="1">
        <name>[3Fe-4S] cluster</name>
        <dbReference type="ChEBI" id="CHEBI:21137"/>
    </cofactor>
</comment>
<accession>A0A7R7DKX2</accession>
<dbReference type="SUPFAM" id="SSF54862">
    <property type="entry name" value="4Fe-4S ferredoxins"/>
    <property type="match status" value="1"/>
</dbReference>
<keyword evidence="10" id="KW-1185">Reference proteome</keyword>
<dbReference type="GO" id="GO:0005506">
    <property type="term" value="F:iron ion binding"/>
    <property type="evidence" value="ECO:0007669"/>
    <property type="project" value="UniProtKB-UniRule"/>
</dbReference>
<keyword evidence="5 8" id="KW-0408">Iron</keyword>
<evidence type="ECO:0000256" key="8">
    <source>
        <dbReference type="RuleBase" id="RU368020"/>
    </source>
</evidence>
<evidence type="ECO:0000313" key="9">
    <source>
        <dbReference type="EMBL" id="BCJ33492.1"/>
    </source>
</evidence>
<evidence type="ECO:0000256" key="5">
    <source>
        <dbReference type="ARBA" id="ARBA00023004"/>
    </source>
</evidence>
<organism evidence="9 10">
    <name type="scientific">Actinocatenispora thailandica</name>
    <dbReference type="NCBI Taxonomy" id="227318"/>
    <lineage>
        <taxon>Bacteria</taxon>
        <taxon>Bacillati</taxon>
        <taxon>Actinomycetota</taxon>
        <taxon>Actinomycetes</taxon>
        <taxon>Micromonosporales</taxon>
        <taxon>Micromonosporaceae</taxon>
        <taxon>Actinocatenispora</taxon>
    </lineage>
</organism>
<dbReference type="RefSeq" id="WP_203960370.1">
    <property type="nucleotide sequence ID" value="NZ_AP023355.1"/>
</dbReference>
<dbReference type="InterPro" id="IPR001080">
    <property type="entry name" value="3Fe4S_ferredoxin"/>
</dbReference>
<evidence type="ECO:0000256" key="6">
    <source>
        <dbReference type="ARBA" id="ARBA00023014"/>
    </source>
</evidence>
<dbReference type="PANTHER" id="PTHR36923">
    <property type="entry name" value="FERREDOXIN"/>
    <property type="match status" value="1"/>
</dbReference>
<comment type="function">
    <text evidence="8">Ferredoxins are iron-sulfur proteins that transfer electrons in a wide variety of metabolic reactions.</text>
</comment>
<sequence length="64" mass="6919">MQVSVDQEACVSSGQCALTADDVFDQRDSDGVVELLDADPPQGRWRDVRDAAAHCPAMAITVRE</sequence>
<keyword evidence="4 8" id="KW-0249">Electron transport</keyword>
<keyword evidence="3 8" id="KW-0479">Metal-binding</keyword>
<dbReference type="KEGG" id="atl:Athai_09950"/>
<dbReference type="GO" id="GO:0009055">
    <property type="term" value="F:electron transfer activity"/>
    <property type="evidence" value="ECO:0007669"/>
    <property type="project" value="UniProtKB-UniRule"/>
</dbReference>
<dbReference type="Pfam" id="PF13459">
    <property type="entry name" value="Fer4_15"/>
    <property type="match status" value="1"/>
</dbReference>
<evidence type="ECO:0000256" key="1">
    <source>
        <dbReference type="ARBA" id="ARBA00001927"/>
    </source>
</evidence>
<gene>
    <name evidence="9" type="ORF">Athai_09950</name>
</gene>
<dbReference type="PRINTS" id="PR00352">
    <property type="entry name" value="3FE4SFRDOXIN"/>
</dbReference>
<evidence type="ECO:0000256" key="2">
    <source>
        <dbReference type="ARBA" id="ARBA00022448"/>
    </source>
</evidence>
<dbReference type="AlphaFoldDB" id="A0A7R7DKX2"/>
<dbReference type="Proteomes" id="UP000611640">
    <property type="component" value="Chromosome"/>
</dbReference>
<protein>
    <recommendedName>
        <fullName evidence="8">Ferredoxin</fullName>
    </recommendedName>
</protein>
<keyword evidence="6 8" id="KW-0411">Iron-sulfur</keyword>
<dbReference type="Gene3D" id="3.30.70.20">
    <property type="match status" value="1"/>
</dbReference>
<evidence type="ECO:0000313" key="10">
    <source>
        <dbReference type="Proteomes" id="UP000611640"/>
    </source>
</evidence>
<name>A0A7R7DKX2_9ACTN</name>
<reference evidence="9 10" key="1">
    <citation type="submission" date="2020-08" db="EMBL/GenBank/DDBJ databases">
        <title>Whole genome shotgun sequence of Actinocatenispora thailandica NBRC 105041.</title>
        <authorList>
            <person name="Komaki H."/>
            <person name="Tamura T."/>
        </authorList>
    </citation>
    <scope>NUCLEOTIDE SEQUENCE [LARGE SCALE GENOMIC DNA]</scope>
    <source>
        <strain evidence="9 10">NBRC 105041</strain>
    </source>
</reference>
<evidence type="ECO:0000256" key="4">
    <source>
        <dbReference type="ARBA" id="ARBA00022982"/>
    </source>
</evidence>
<evidence type="ECO:0000256" key="3">
    <source>
        <dbReference type="ARBA" id="ARBA00022723"/>
    </source>
</evidence>
<keyword evidence="7" id="KW-0003">3Fe-4S</keyword>
<keyword evidence="2 8" id="KW-0813">Transport</keyword>